<dbReference type="AlphaFoldDB" id="A0A4Y1WXH9"/>
<dbReference type="EMBL" id="AP019735">
    <property type="protein sequence ID" value="BBL04949.1"/>
    <property type="molecule type" value="Genomic_DNA"/>
</dbReference>
<gene>
    <name evidence="1" type="ORF">A5CBH24_22620</name>
</gene>
<name>A0A4Y1WXH9_9BACT</name>
<protein>
    <submittedName>
        <fullName evidence="1">Uncharacterized protein</fullName>
    </submittedName>
</protein>
<keyword evidence="2" id="KW-1185">Reference proteome</keyword>
<accession>A0A4Y1WXH9</accession>
<dbReference type="OrthoDB" id="1034886at2"/>
<dbReference type="Proteomes" id="UP000318946">
    <property type="component" value="Chromosome"/>
</dbReference>
<dbReference type="RefSeq" id="WP_032134510.1">
    <property type="nucleotide sequence ID" value="NZ_AP019735.1"/>
</dbReference>
<sequence length="293" mass="33511">MEGIELKPQFDELQKIFDRCIKHACRVLEERIATKTARLAPEQRQEQERLEYNRIADELAELYLHHSGLSDLRFCYSEPAFLWEGGFFEALNAGEKKKYLAFSAPSFDYSRYEQDNTAYDAELPYFSAVVNVVVRERYAAYLRQMEISLPESAPKSAIAASPIAETENPFDSILTDEQIAYLTTAVNDVKMFNVSLSADELKAIFACKPEAIVRSNNNRLVAFFFSGLSSRGLITPNWQSVIANHKLFLSKDTTRDKYINQSDLSTATNYIRDVGVEGKYATLERYLMQVKRL</sequence>
<proteinExistence type="predicted"/>
<evidence type="ECO:0000313" key="1">
    <source>
        <dbReference type="EMBL" id="BBL04949.1"/>
    </source>
</evidence>
<dbReference type="GeneID" id="78342977"/>
<dbReference type="KEGG" id="acou:A5CBH24_22620"/>
<organism evidence="1 2">
    <name type="scientific">Alistipes communis</name>
    <dbReference type="NCBI Taxonomy" id="2585118"/>
    <lineage>
        <taxon>Bacteria</taxon>
        <taxon>Pseudomonadati</taxon>
        <taxon>Bacteroidota</taxon>
        <taxon>Bacteroidia</taxon>
        <taxon>Bacteroidales</taxon>
        <taxon>Rikenellaceae</taxon>
        <taxon>Alistipes</taxon>
    </lineage>
</organism>
<reference evidence="2" key="1">
    <citation type="submission" date="2019-06" db="EMBL/GenBank/DDBJ databases">
        <title>Alistipes onderdonkii subsp. vulgaris subsp. nov., Alistipes dispar sp. nov. and Alistipes communis sp. nov., isolated from human faeces, and creation of Alistipes onderdonkii subsp. onderdonkii subsp. nov.</title>
        <authorList>
            <person name="Sakamoto M."/>
            <person name="Ikeyama N."/>
            <person name="Ogata Y."/>
            <person name="Suda W."/>
            <person name="Iino T."/>
            <person name="Hattori M."/>
            <person name="Ohkuma M."/>
        </authorList>
    </citation>
    <scope>NUCLEOTIDE SEQUENCE [LARGE SCALE GENOMIC DNA]</scope>
    <source>
        <strain evidence="2">5CBH24</strain>
    </source>
</reference>
<evidence type="ECO:0000313" key="2">
    <source>
        <dbReference type="Proteomes" id="UP000318946"/>
    </source>
</evidence>